<dbReference type="AlphaFoldDB" id="A0A4Y3IKR4"/>
<dbReference type="InterPro" id="IPR021727">
    <property type="entry name" value="DUF3299"/>
</dbReference>
<evidence type="ECO:0008006" key="4">
    <source>
        <dbReference type="Google" id="ProtNLM"/>
    </source>
</evidence>
<organism evidence="2 3">
    <name type="scientific">Vibrio comitans NBRC 102076</name>
    <dbReference type="NCBI Taxonomy" id="1219078"/>
    <lineage>
        <taxon>Bacteria</taxon>
        <taxon>Pseudomonadati</taxon>
        <taxon>Pseudomonadota</taxon>
        <taxon>Gammaproteobacteria</taxon>
        <taxon>Vibrionales</taxon>
        <taxon>Vibrionaceae</taxon>
        <taxon>Vibrio</taxon>
    </lineage>
</organism>
<keyword evidence="1" id="KW-0732">Signal</keyword>
<evidence type="ECO:0000313" key="2">
    <source>
        <dbReference type="EMBL" id="GEA59340.1"/>
    </source>
</evidence>
<gene>
    <name evidence="2" type="ORF">VCO01S_05330</name>
</gene>
<keyword evidence="3" id="KW-1185">Reference proteome</keyword>
<sequence>MHRHLVLPILAILLSNPAFATREVDWSMLAPKITMPDSIVQLSILHKSLFQQLITISQINSPTEEQRQQASRAQKTLEDSGINVEEIIKIRQEKLKKASTMIDSTLLGEKVKIAGYLIPLDLNGGRSTEFLLVPTAGACIHTPPPPMNQIVLVQFDQGFKITDLYTPVWVHGQLSTQRSKQNVVLSDGSANVEAAYHIDATQVAFYQ</sequence>
<dbReference type="EMBL" id="BJLH01000002">
    <property type="protein sequence ID" value="GEA59340.1"/>
    <property type="molecule type" value="Genomic_DNA"/>
</dbReference>
<name>A0A4Y3IKR4_9VIBR</name>
<reference evidence="2 3" key="1">
    <citation type="submission" date="2019-06" db="EMBL/GenBank/DDBJ databases">
        <title>Whole genome shotgun sequence of Vibrio comitans NBRC 102076.</title>
        <authorList>
            <person name="Hosoyama A."/>
            <person name="Uohara A."/>
            <person name="Ohji S."/>
            <person name="Ichikawa N."/>
        </authorList>
    </citation>
    <scope>NUCLEOTIDE SEQUENCE [LARGE SCALE GENOMIC DNA]</scope>
    <source>
        <strain evidence="2 3">NBRC 102076</strain>
    </source>
</reference>
<dbReference type="Gene3D" id="2.40.50.870">
    <property type="entry name" value="Protein of unknown function (DUF3299)"/>
    <property type="match status" value="1"/>
</dbReference>
<dbReference type="Pfam" id="PF11736">
    <property type="entry name" value="DUF3299"/>
    <property type="match status" value="1"/>
</dbReference>
<dbReference type="RefSeq" id="WP_141269090.1">
    <property type="nucleotide sequence ID" value="NZ_BJLH01000002.1"/>
</dbReference>
<protein>
    <recommendedName>
        <fullName evidence="4">DUF3299 domain-containing protein</fullName>
    </recommendedName>
</protein>
<feature type="signal peptide" evidence="1">
    <location>
        <begin position="1"/>
        <end position="20"/>
    </location>
</feature>
<dbReference type="Proteomes" id="UP000318242">
    <property type="component" value="Unassembled WGS sequence"/>
</dbReference>
<evidence type="ECO:0000313" key="3">
    <source>
        <dbReference type="Proteomes" id="UP000318242"/>
    </source>
</evidence>
<evidence type="ECO:0000256" key="1">
    <source>
        <dbReference type="SAM" id="SignalP"/>
    </source>
</evidence>
<comment type="caution">
    <text evidence="2">The sequence shown here is derived from an EMBL/GenBank/DDBJ whole genome shotgun (WGS) entry which is preliminary data.</text>
</comment>
<dbReference type="OrthoDB" id="9784998at2"/>
<feature type="chain" id="PRO_5021504584" description="DUF3299 domain-containing protein" evidence="1">
    <location>
        <begin position="21"/>
        <end position="207"/>
    </location>
</feature>
<proteinExistence type="predicted"/>
<accession>A0A4Y3IKR4</accession>